<dbReference type="EMBL" id="JAGGNH010000002">
    <property type="protein sequence ID" value="KAJ0981372.1"/>
    <property type="molecule type" value="Genomic_DNA"/>
</dbReference>
<evidence type="ECO:0000313" key="2">
    <source>
        <dbReference type="Proteomes" id="UP001085076"/>
    </source>
</evidence>
<dbReference type="PANTHER" id="PTHR33735">
    <property type="entry name" value="EXPRESSED PROTEIN"/>
    <property type="match status" value="1"/>
</dbReference>
<dbReference type="OrthoDB" id="783687at2759"/>
<organism evidence="1 2">
    <name type="scientific">Dioscorea zingiberensis</name>
    <dbReference type="NCBI Taxonomy" id="325984"/>
    <lineage>
        <taxon>Eukaryota</taxon>
        <taxon>Viridiplantae</taxon>
        <taxon>Streptophyta</taxon>
        <taxon>Embryophyta</taxon>
        <taxon>Tracheophyta</taxon>
        <taxon>Spermatophyta</taxon>
        <taxon>Magnoliopsida</taxon>
        <taxon>Liliopsida</taxon>
        <taxon>Dioscoreales</taxon>
        <taxon>Dioscoreaceae</taxon>
        <taxon>Dioscorea</taxon>
    </lineage>
</organism>
<dbReference type="AlphaFoldDB" id="A0A9D5CZ47"/>
<gene>
    <name evidence="1" type="ORF">J5N97_009627</name>
</gene>
<comment type="caution">
    <text evidence="1">The sequence shown here is derived from an EMBL/GenBank/DDBJ whole genome shotgun (WGS) entry which is preliminary data.</text>
</comment>
<proteinExistence type="predicted"/>
<sequence>MANILLPSNPSGLYISSSSSRSQVNFISLPYRCIATALIKRRRLPVFRASKDDKEVMNSTAVEPAPSVAPLFSLNVPTWANWLWGALVLLTFPFYRRIRRIQDEVEKTVETVADVVESAAEVTEKISSAVAEALPEGKIKKVILEVGHVAEVVDRNAEAVETLIHKIDEVEAEVDSLVDPPLGKREEYSKGDAKK</sequence>
<dbReference type="PANTHER" id="PTHR33735:SF2">
    <property type="entry name" value="OS09G0468900 PROTEIN"/>
    <property type="match status" value="1"/>
</dbReference>
<keyword evidence="2" id="KW-1185">Reference proteome</keyword>
<accession>A0A9D5CZ47</accession>
<reference evidence="1" key="2">
    <citation type="journal article" date="2022" name="Hortic Res">
        <title>The genome of Dioscorea zingiberensis sheds light on the biosynthesis, origin and evolution of the medicinally important diosgenin saponins.</title>
        <authorList>
            <person name="Li Y."/>
            <person name="Tan C."/>
            <person name="Li Z."/>
            <person name="Guo J."/>
            <person name="Li S."/>
            <person name="Chen X."/>
            <person name="Wang C."/>
            <person name="Dai X."/>
            <person name="Yang H."/>
            <person name="Song W."/>
            <person name="Hou L."/>
            <person name="Xu J."/>
            <person name="Tong Z."/>
            <person name="Xu A."/>
            <person name="Yuan X."/>
            <person name="Wang W."/>
            <person name="Yang Q."/>
            <person name="Chen L."/>
            <person name="Sun Z."/>
            <person name="Wang K."/>
            <person name="Pan B."/>
            <person name="Chen J."/>
            <person name="Bao Y."/>
            <person name="Liu F."/>
            <person name="Qi X."/>
            <person name="Gang D.R."/>
            <person name="Wen J."/>
            <person name="Li J."/>
        </authorList>
    </citation>
    <scope>NUCLEOTIDE SEQUENCE</scope>
    <source>
        <strain evidence="1">Dzin_1.0</strain>
    </source>
</reference>
<dbReference type="Proteomes" id="UP001085076">
    <property type="component" value="Miscellaneous, Linkage group lg02"/>
</dbReference>
<reference evidence="1" key="1">
    <citation type="submission" date="2021-03" db="EMBL/GenBank/DDBJ databases">
        <authorList>
            <person name="Li Z."/>
            <person name="Yang C."/>
        </authorList>
    </citation>
    <scope>NUCLEOTIDE SEQUENCE</scope>
    <source>
        <strain evidence="1">Dzin_1.0</strain>
        <tissue evidence="1">Leaf</tissue>
    </source>
</reference>
<protein>
    <submittedName>
        <fullName evidence="1">Uncharacterized protein</fullName>
    </submittedName>
</protein>
<evidence type="ECO:0000313" key="1">
    <source>
        <dbReference type="EMBL" id="KAJ0981372.1"/>
    </source>
</evidence>
<name>A0A9D5CZ47_9LILI</name>